<reference evidence="1" key="1">
    <citation type="submission" date="2018-06" db="EMBL/GenBank/DDBJ databases">
        <authorList>
            <person name="Zhirakovskaya E."/>
        </authorList>
    </citation>
    <scope>NUCLEOTIDE SEQUENCE</scope>
</reference>
<evidence type="ECO:0000313" key="1">
    <source>
        <dbReference type="EMBL" id="VAW42142.1"/>
    </source>
</evidence>
<accession>A0A3B0VSW0</accession>
<dbReference type="Pfam" id="PF20112">
    <property type="entry name" value="DUF6502"/>
    <property type="match status" value="1"/>
</dbReference>
<dbReference type="InterPro" id="IPR045445">
    <property type="entry name" value="DUF6502"/>
</dbReference>
<gene>
    <name evidence="1" type="ORF">MNBD_GAMMA01-711</name>
</gene>
<dbReference type="EMBL" id="UOEW01000345">
    <property type="protein sequence ID" value="VAW42142.1"/>
    <property type="molecule type" value="Genomic_DNA"/>
</dbReference>
<sequence>MGLEKLNKLLSYMAYRIFRPLVVLFLRNSIPYKTASDWLKRVYIDTAFDNTEFRINPDKKQTKTRVAILTGLSRVEIDRILKIEKPLEVTEQTWNRATKVLSGWCNDSDYLDSNRKPVKLPVYGDLSFSSLVEKYSGGATMRSVLDELENVKSVETSHDVVRLIRQDYSSKPDKQQLLNLELYGTSAGELLNTLVFNDSELNEENKRFQKMVFAWEIPDLNKQEAMDFIYSETDKLLISIDNKLSMLNDKPYAQTTYQLGLGTYYFEEKNNETAKII</sequence>
<proteinExistence type="predicted"/>
<name>A0A3B0VSW0_9ZZZZ</name>
<protein>
    <submittedName>
        <fullName evidence="1">Uncharacterized protein</fullName>
    </submittedName>
</protein>
<organism evidence="1">
    <name type="scientific">hydrothermal vent metagenome</name>
    <dbReference type="NCBI Taxonomy" id="652676"/>
    <lineage>
        <taxon>unclassified sequences</taxon>
        <taxon>metagenomes</taxon>
        <taxon>ecological metagenomes</taxon>
    </lineage>
</organism>
<dbReference type="AlphaFoldDB" id="A0A3B0VSW0"/>